<dbReference type="InterPro" id="IPR036388">
    <property type="entry name" value="WH-like_DNA-bd_sf"/>
</dbReference>
<proteinExistence type="predicted"/>
<evidence type="ECO:0008006" key="3">
    <source>
        <dbReference type="Google" id="ProtNLM"/>
    </source>
</evidence>
<reference evidence="1 2" key="1">
    <citation type="submission" date="2016-05" db="EMBL/GenBank/DDBJ databases">
        <title>Draft Genome Sequence of Algibacter sp. Strain SK-16 Isolated from the Surface Water of Aburatsubo Inlet.</title>
        <authorList>
            <person name="Wong S.-K."/>
            <person name="Yoshizawa S."/>
            <person name="Nakajima Y."/>
            <person name="Ogura Y."/>
            <person name="Tetsuya H."/>
            <person name="Hamasaki K."/>
        </authorList>
    </citation>
    <scope>NUCLEOTIDE SEQUENCE [LARGE SCALE GENOMIC DNA]</scope>
    <source>
        <strain evidence="1 2">SK-16</strain>
    </source>
</reference>
<organism evidence="1 2">
    <name type="scientific">Flavivirga aquatica</name>
    <dbReference type="NCBI Taxonomy" id="1849968"/>
    <lineage>
        <taxon>Bacteria</taxon>
        <taxon>Pseudomonadati</taxon>
        <taxon>Bacteroidota</taxon>
        <taxon>Flavobacteriia</taxon>
        <taxon>Flavobacteriales</taxon>
        <taxon>Flavobacteriaceae</taxon>
        <taxon>Flavivirga</taxon>
    </lineage>
</organism>
<dbReference type="RefSeq" id="WP_069831115.1">
    <property type="nucleotide sequence ID" value="NZ_MDJD01000050.1"/>
</dbReference>
<dbReference type="Gene3D" id="1.10.10.10">
    <property type="entry name" value="Winged helix-like DNA-binding domain superfamily/Winged helix DNA-binding domain"/>
    <property type="match status" value="1"/>
</dbReference>
<dbReference type="InterPro" id="IPR013324">
    <property type="entry name" value="RNA_pol_sigma_r3/r4-like"/>
</dbReference>
<dbReference type="EMBL" id="MDJD01000050">
    <property type="protein sequence ID" value="OEK06025.1"/>
    <property type="molecule type" value="Genomic_DNA"/>
</dbReference>
<evidence type="ECO:0000313" key="2">
    <source>
        <dbReference type="Proteomes" id="UP000095713"/>
    </source>
</evidence>
<comment type="caution">
    <text evidence="1">The sequence shown here is derived from an EMBL/GenBank/DDBJ whole genome shotgun (WGS) entry which is preliminary data.</text>
</comment>
<gene>
    <name evidence="1" type="ORF">A8C32_19555</name>
</gene>
<keyword evidence="2" id="KW-1185">Reference proteome</keyword>
<accession>A0A1E5T3R3</accession>
<dbReference type="STRING" id="1849968.A8C32_19555"/>
<dbReference type="AlphaFoldDB" id="A0A1E5T3R3"/>
<evidence type="ECO:0000313" key="1">
    <source>
        <dbReference type="EMBL" id="OEK06025.1"/>
    </source>
</evidence>
<dbReference type="OrthoDB" id="1385780at2"/>
<dbReference type="Proteomes" id="UP000095713">
    <property type="component" value="Unassembled WGS sequence"/>
</dbReference>
<dbReference type="SUPFAM" id="SSF88659">
    <property type="entry name" value="Sigma3 and sigma4 domains of RNA polymerase sigma factors"/>
    <property type="match status" value="1"/>
</dbReference>
<sequence length="745" mass="87424">MDKSEIKIQHILETIPSILLKKFDSLGITNLQQVEEIDIQEFSRKRGIGKSVVSKLEEYQDYIEKNIIDLVQLQESKTKQHLIPLDFNNLNPNSFIELINETVSDYLNLNSDDLLKGIINHYYGLNNSDKYTLDELSGYYQKTSERIRQLKILALNKLDSFLTNGIDEEIRCNCVEEISSNYKNLKIEILSQKILSKETLIDFLTENYNYNNKNVEVVDLVIDLFSINACGKVETYFTTADILVVDKSEKKKFLKTADLVLKTLKNAITPLNEMQVIINCKKKNKTLTNNHILKAIEVLPEIEMIQNEETNLYQVKFEFLSSASDRAFRILIENGDTMYIDNIVSEINRRLVHSNTSKIYDRHSLVIAPDKRFTALGKTGYWGLKIWGKNSDKIEILIKKALYKLNKPSSYEEIFAEVIKERPKVKERAVRTLIGRDCLKVESDNWILAEWKQKYSSLAFLKRIKREVTHEPEHRLEQRLKVIEFLNQKQSNQSLASEIIKTLEHLDKRYTKVSFYKLFEQTEYFIKSKNGSRIVIKLKQQDVFNVAIDEFNWQSIKEKLYRDLRNYFSDPTTSPTYAFDLRESIELFNELIVFNTHITEFDGLDQRLLGNLNKFYLTASDSVDKLNYLKQFLTCLDPLFKKILFLVNEVDYNYITTNNKGLGKVIEKLDKLDPTKERYKDFRSARKYKFGKHIQTSYYYRNNDTHSANDWTELEIINTITSCFVFYIFACSEYYNEIKNKINAT</sequence>
<protein>
    <recommendedName>
        <fullName evidence="3">RNA polymerase sigma-70 region 4 domain-containing protein</fullName>
    </recommendedName>
</protein>
<name>A0A1E5T3R3_9FLAO</name>